<organism evidence="1 2">
    <name type="scientific">Trema orientale</name>
    <name type="common">Charcoal tree</name>
    <name type="synonym">Celtis orientalis</name>
    <dbReference type="NCBI Taxonomy" id="63057"/>
    <lineage>
        <taxon>Eukaryota</taxon>
        <taxon>Viridiplantae</taxon>
        <taxon>Streptophyta</taxon>
        <taxon>Embryophyta</taxon>
        <taxon>Tracheophyta</taxon>
        <taxon>Spermatophyta</taxon>
        <taxon>Magnoliopsida</taxon>
        <taxon>eudicotyledons</taxon>
        <taxon>Gunneridae</taxon>
        <taxon>Pentapetalae</taxon>
        <taxon>rosids</taxon>
        <taxon>fabids</taxon>
        <taxon>Rosales</taxon>
        <taxon>Cannabaceae</taxon>
        <taxon>Trema</taxon>
    </lineage>
</organism>
<evidence type="ECO:0000313" key="1">
    <source>
        <dbReference type="EMBL" id="PON98573.1"/>
    </source>
</evidence>
<proteinExistence type="predicted"/>
<protein>
    <submittedName>
        <fullName evidence="1">Uncharacterized protein</fullName>
    </submittedName>
</protein>
<keyword evidence="2" id="KW-1185">Reference proteome</keyword>
<accession>A0A2P5FLE2</accession>
<evidence type="ECO:0000313" key="2">
    <source>
        <dbReference type="Proteomes" id="UP000237000"/>
    </source>
</evidence>
<sequence length="119" mass="13075">MQIPGDDEKSYVTAKVRLTSILDGSSQVKKMKVPFLRGRPWKILRNVDRADSSTGVGDLILGEMASPKASQKVLPSTSLTRTICNDFSRGAAIKKDEVLINVMSLSIEHNFVSLLTLKN</sequence>
<name>A0A2P5FLE2_TREOI</name>
<dbReference type="Proteomes" id="UP000237000">
    <property type="component" value="Unassembled WGS sequence"/>
</dbReference>
<dbReference type="InParanoid" id="A0A2P5FLE2"/>
<dbReference type="OrthoDB" id="10277397at2759"/>
<reference evidence="2" key="1">
    <citation type="submission" date="2016-06" db="EMBL/GenBank/DDBJ databases">
        <title>Parallel loss of symbiosis genes in relatives of nitrogen-fixing non-legume Parasponia.</title>
        <authorList>
            <person name="Van Velzen R."/>
            <person name="Holmer R."/>
            <person name="Bu F."/>
            <person name="Rutten L."/>
            <person name="Van Zeijl A."/>
            <person name="Liu W."/>
            <person name="Santuari L."/>
            <person name="Cao Q."/>
            <person name="Sharma T."/>
            <person name="Shen D."/>
            <person name="Roswanjaya Y."/>
            <person name="Wardhani T."/>
            <person name="Kalhor M.S."/>
            <person name="Jansen J."/>
            <person name="Van den Hoogen J."/>
            <person name="Gungor B."/>
            <person name="Hartog M."/>
            <person name="Hontelez J."/>
            <person name="Verver J."/>
            <person name="Yang W.-C."/>
            <person name="Schijlen E."/>
            <person name="Repin R."/>
            <person name="Schilthuizen M."/>
            <person name="Schranz E."/>
            <person name="Heidstra R."/>
            <person name="Miyata K."/>
            <person name="Fedorova E."/>
            <person name="Kohlen W."/>
            <person name="Bisseling T."/>
            <person name="Smit S."/>
            <person name="Geurts R."/>
        </authorList>
    </citation>
    <scope>NUCLEOTIDE SEQUENCE [LARGE SCALE GENOMIC DNA]</scope>
    <source>
        <strain evidence="2">cv. RG33-2</strain>
    </source>
</reference>
<gene>
    <name evidence="1" type="ORF">TorRG33x02_058070</name>
</gene>
<dbReference type="AlphaFoldDB" id="A0A2P5FLE2"/>
<dbReference type="EMBL" id="JXTC01000024">
    <property type="protein sequence ID" value="PON98573.1"/>
    <property type="molecule type" value="Genomic_DNA"/>
</dbReference>
<comment type="caution">
    <text evidence="1">The sequence shown here is derived from an EMBL/GenBank/DDBJ whole genome shotgun (WGS) entry which is preliminary data.</text>
</comment>